<feature type="binding site" evidence="9">
    <location>
        <position position="56"/>
    </location>
    <ligand>
        <name>ATP</name>
        <dbReference type="ChEBI" id="CHEBI:30616"/>
    </ligand>
</feature>
<comment type="subcellular location">
    <subcellularLocation>
        <location evidence="9">Cytoplasm</location>
    </subcellularLocation>
</comment>
<keyword evidence="5 9" id="KW-0067">ATP-binding</keyword>
<dbReference type="Pfam" id="PF20258">
    <property type="entry name" value="tRNA_Me_trans_C"/>
    <property type="match status" value="1"/>
</dbReference>
<keyword evidence="9" id="KW-0963">Cytoplasm</keyword>
<dbReference type="EMBL" id="MHCJ01000007">
    <property type="protein sequence ID" value="OGY17647.1"/>
    <property type="molecule type" value="Genomic_DNA"/>
</dbReference>
<feature type="site" description="Interaction with tRNA" evidence="9">
    <location>
        <position position="414"/>
    </location>
</feature>
<dbReference type="EC" id="2.8.1.13" evidence="9"/>
<feature type="domain" description="tRNA-specific 2-thiouridylase MnmA-like C-terminal" evidence="11">
    <location>
        <begin position="353"/>
        <end position="430"/>
    </location>
</feature>
<evidence type="ECO:0000259" key="12">
    <source>
        <dbReference type="Pfam" id="PF20259"/>
    </source>
</evidence>
<feature type="region of interest" description="Interaction with target base in tRNA" evidence="9">
    <location>
        <begin position="112"/>
        <end position="114"/>
    </location>
</feature>
<dbReference type="Proteomes" id="UP000179233">
    <property type="component" value="Unassembled WGS sequence"/>
</dbReference>
<comment type="caution">
    <text evidence="13">The sequence shown here is derived from an EMBL/GenBank/DDBJ whole genome shotgun (WGS) entry which is preliminary data.</text>
</comment>
<evidence type="ECO:0000313" key="14">
    <source>
        <dbReference type="Proteomes" id="UP000179233"/>
    </source>
</evidence>
<comment type="catalytic activity">
    <reaction evidence="8 9">
        <text>S-sulfanyl-L-cysteinyl-[protein] + uridine(34) in tRNA + AH2 + ATP = 2-thiouridine(34) in tRNA + L-cysteinyl-[protein] + A + AMP + diphosphate + H(+)</text>
        <dbReference type="Rhea" id="RHEA:47032"/>
        <dbReference type="Rhea" id="RHEA-COMP:10131"/>
        <dbReference type="Rhea" id="RHEA-COMP:11726"/>
        <dbReference type="Rhea" id="RHEA-COMP:11727"/>
        <dbReference type="Rhea" id="RHEA-COMP:11728"/>
        <dbReference type="ChEBI" id="CHEBI:13193"/>
        <dbReference type="ChEBI" id="CHEBI:15378"/>
        <dbReference type="ChEBI" id="CHEBI:17499"/>
        <dbReference type="ChEBI" id="CHEBI:29950"/>
        <dbReference type="ChEBI" id="CHEBI:30616"/>
        <dbReference type="ChEBI" id="CHEBI:33019"/>
        <dbReference type="ChEBI" id="CHEBI:61963"/>
        <dbReference type="ChEBI" id="CHEBI:65315"/>
        <dbReference type="ChEBI" id="CHEBI:87170"/>
        <dbReference type="ChEBI" id="CHEBI:456215"/>
        <dbReference type="EC" id="2.8.1.13"/>
    </reaction>
</comment>
<dbReference type="Gene3D" id="3.40.50.620">
    <property type="entry name" value="HUPs"/>
    <property type="match status" value="1"/>
</dbReference>
<dbReference type="FunFam" id="2.30.30.280:FF:000001">
    <property type="entry name" value="tRNA-specific 2-thiouridylase MnmA"/>
    <property type="match status" value="1"/>
</dbReference>
<keyword evidence="1 9" id="KW-0820">tRNA-binding</keyword>
<dbReference type="HAMAP" id="MF_00144">
    <property type="entry name" value="tRNA_thiouridyl_MnmA"/>
    <property type="match status" value="1"/>
</dbReference>
<dbReference type="CDD" id="cd01998">
    <property type="entry name" value="MnmA_TRMU-like"/>
    <property type="match status" value="1"/>
</dbReference>
<accession>A0A1G1VQZ5</accession>
<keyword evidence="4 9" id="KW-0547">Nucleotide-binding</keyword>
<evidence type="ECO:0000313" key="13">
    <source>
        <dbReference type="EMBL" id="OGY17647.1"/>
    </source>
</evidence>
<feature type="region of interest" description="Interaction with tRNA" evidence="9">
    <location>
        <begin position="213"/>
        <end position="215"/>
    </location>
</feature>
<comment type="similarity">
    <text evidence="9">Belongs to the MnmA/TRMU family.</text>
</comment>
<evidence type="ECO:0000256" key="1">
    <source>
        <dbReference type="ARBA" id="ARBA00022555"/>
    </source>
</evidence>
<feature type="active site" description="Cysteine persulfide intermediate" evidence="9">
    <location>
        <position position="263"/>
    </location>
</feature>
<dbReference type="InterPro" id="IPR014729">
    <property type="entry name" value="Rossmann-like_a/b/a_fold"/>
</dbReference>
<sequence length="443" mass="49739">MEKRQKFPRVAREPDPPVGGTVQGRRVAVGMSGGVDSSVSAALLVERGYDVTGVFLECWNEPGCRAPEDRKDALSVALGLGIPFQVLDFQKEYRKKVIEYFYREYEAGRTPNPDVVCNREIKFGLFLRWALNHGFDYVATGHYARIGFGELRSPNGNLLGHQRLRSKLRAKPEVFPGDMPGLGDQRKFVRLPAHHNRDGIGMYHLLQGIDAKKDQSYFLYPLMQEQLAHVLFPVGHLTKKQVRREAKRRRLLTADKPDSVGICFVGEVDVGEFLRRRINEKTGDVVDTDGDVIGKHKGVWFYTIGQRHGFSISNKVQVTSDKLRHAIPPFYVVGKNVVRNQLIVGFGAETFRDKFQVADLHFINGIKNEELTVMKGLQVRIRHGGELISSKLKVKNSKLFVELAEPQRGIAPGQAAVFYLGDECLGGGIIVEQQVSKDSSEKN</sequence>
<evidence type="ECO:0000256" key="6">
    <source>
        <dbReference type="ARBA" id="ARBA00022884"/>
    </source>
</evidence>
<gene>
    <name evidence="9" type="primary">mnmA</name>
    <name evidence="13" type="ORF">A2786_05575</name>
</gene>
<feature type="region of interest" description="Disordered" evidence="10">
    <location>
        <begin position="1"/>
        <end position="20"/>
    </location>
</feature>
<dbReference type="SUPFAM" id="SSF52402">
    <property type="entry name" value="Adenine nucleotide alpha hydrolases-like"/>
    <property type="match status" value="1"/>
</dbReference>
<keyword evidence="6 9" id="KW-0694">RNA-binding</keyword>
<evidence type="ECO:0000256" key="3">
    <source>
        <dbReference type="ARBA" id="ARBA00022694"/>
    </source>
</evidence>
<evidence type="ECO:0000256" key="2">
    <source>
        <dbReference type="ARBA" id="ARBA00022679"/>
    </source>
</evidence>
<evidence type="ECO:0000256" key="8">
    <source>
        <dbReference type="ARBA" id="ARBA00051542"/>
    </source>
</evidence>
<evidence type="ECO:0000256" key="4">
    <source>
        <dbReference type="ARBA" id="ARBA00022741"/>
    </source>
</evidence>
<dbReference type="PANTHER" id="PTHR11933">
    <property type="entry name" value="TRNA 5-METHYLAMINOMETHYL-2-THIOURIDYLATE -METHYLTRANSFERASE"/>
    <property type="match status" value="1"/>
</dbReference>
<dbReference type="GO" id="GO:0005737">
    <property type="term" value="C:cytoplasm"/>
    <property type="evidence" value="ECO:0007669"/>
    <property type="project" value="UniProtKB-SubCell"/>
</dbReference>
<dbReference type="InterPro" id="IPR023382">
    <property type="entry name" value="MnmA-like_central_sf"/>
</dbReference>
<dbReference type="Pfam" id="PF20259">
    <property type="entry name" value="tRNA_Me_trans_M"/>
    <property type="match status" value="1"/>
</dbReference>
<comment type="function">
    <text evidence="9">Catalyzes the 2-thiolation of uridine at the wobble position (U34) of tRNA, leading to the formation of s(2)U34.</text>
</comment>
<keyword evidence="7" id="KW-1015">Disulfide bond</keyword>
<dbReference type="AlphaFoldDB" id="A0A1G1VQZ5"/>
<dbReference type="GO" id="GO:0002143">
    <property type="term" value="P:tRNA wobble position uridine thiolation"/>
    <property type="evidence" value="ECO:0007669"/>
    <property type="project" value="TreeGrafter"/>
</dbReference>
<feature type="binding site" evidence="9">
    <location>
        <position position="141"/>
    </location>
    <ligand>
        <name>ATP</name>
        <dbReference type="ChEBI" id="CHEBI:30616"/>
    </ligand>
</feature>
<evidence type="ECO:0000259" key="11">
    <source>
        <dbReference type="Pfam" id="PF20258"/>
    </source>
</evidence>
<evidence type="ECO:0000256" key="9">
    <source>
        <dbReference type="HAMAP-Rule" id="MF_00144"/>
    </source>
</evidence>
<organism evidence="13 14">
    <name type="scientific">Candidatus Chisholmbacteria bacterium RIFCSPHIGHO2_01_FULL_52_32</name>
    <dbReference type="NCBI Taxonomy" id="1797591"/>
    <lineage>
        <taxon>Bacteria</taxon>
        <taxon>Candidatus Chisholmiibacteriota</taxon>
    </lineage>
</organism>
<dbReference type="InterPro" id="IPR046885">
    <property type="entry name" value="MnmA-like_C"/>
</dbReference>
<dbReference type="GO" id="GO:0103016">
    <property type="term" value="F:tRNA-uridine 2-sulfurtransferase activity"/>
    <property type="evidence" value="ECO:0007669"/>
    <property type="project" value="UniProtKB-EC"/>
</dbReference>
<evidence type="ECO:0000256" key="5">
    <source>
        <dbReference type="ARBA" id="ARBA00022840"/>
    </source>
</evidence>
<feature type="compositionally biased region" description="Basic and acidic residues" evidence="10">
    <location>
        <begin position="1"/>
        <end position="15"/>
    </location>
</feature>
<dbReference type="Gene3D" id="2.40.30.10">
    <property type="entry name" value="Translation factors"/>
    <property type="match status" value="1"/>
</dbReference>
<name>A0A1G1VQZ5_9BACT</name>
<feature type="binding site" evidence="9">
    <location>
        <begin position="30"/>
        <end position="37"/>
    </location>
    <ligand>
        <name>ATP</name>
        <dbReference type="ChEBI" id="CHEBI:30616"/>
    </ligand>
</feature>
<dbReference type="InterPro" id="IPR004506">
    <property type="entry name" value="MnmA-like"/>
</dbReference>
<evidence type="ECO:0000256" key="7">
    <source>
        <dbReference type="ARBA" id="ARBA00023157"/>
    </source>
</evidence>
<dbReference type="PANTHER" id="PTHR11933:SF5">
    <property type="entry name" value="MITOCHONDRIAL TRNA-SPECIFIC 2-THIOURIDYLASE 1"/>
    <property type="match status" value="1"/>
</dbReference>
<feature type="active site" description="Nucleophile" evidence="9">
    <location>
        <position position="117"/>
    </location>
</feature>
<dbReference type="Pfam" id="PF03054">
    <property type="entry name" value="tRNA_Me_trans"/>
    <property type="match status" value="2"/>
</dbReference>
<feature type="site" description="Interaction with tRNA" evidence="9">
    <location>
        <position position="142"/>
    </location>
</feature>
<dbReference type="GO" id="GO:0005524">
    <property type="term" value="F:ATP binding"/>
    <property type="evidence" value="ECO:0007669"/>
    <property type="project" value="UniProtKB-KW"/>
</dbReference>
<dbReference type="InterPro" id="IPR046884">
    <property type="entry name" value="MnmA-like_central"/>
</dbReference>
<dbReference type="Gene3D" id="2.30.30.280">
    <property type="entry name" value="Adenine nucleotide alpha hydrolases-like domains"/>
    <property type="match status" value="1"/>
</dbReference>
<protein>
    <recommendedName>
        <fullName evidence="9">tRNA-specific 2-thiouridylase MnmA</fullName>
        <ecNumber evidence="9">2.8.1.13</ecNumber>
    </recommendedName>
</protein>
<dbReference type="GO" id="GO:0000049">
    <property type="term" value="F:tRNA binding"/>
    <property type="evidence" value="ECO:0007669"/>
    <property type="project" value="UniProtKB-KW"/>
</dbReference>
<keyword evidence="2 9" id="KW-0808">Transferase</keyword>
<comment type="caution">
    <text evidence="9">Lacks conserved residue(s) required for the propagation of feature annotation.</text>
</comment>
<reference evidence="13 14" key="1">
    <citation type="journal article" date="2016" name="Nat. Commun.">
        <title>Thousands of microbial genomes shed light on interconnected biogeochemical processes in an aquifer system.</title>
        <authorList>
            <person name="Anantharaman K."/>
            <person name="Brown C.T."/>
            <person name="Hug L.A."/>
            <person name="Sharon I."/>
            <person name="Castelle C.J."/>
            <person name="Probst A.J."/>
            <person name="Thomas B.C."/>
            <person name="Singh A."/>
            <person name="Wilkins M.J."/>
            <person name="Karaoz U."/>
            <person name="Brodie E.L."/>
            <person name="Williams K.H."/>
            <person name="Hubbard S.S."/>
            <person name="Banfield J.F."/>
        </authorList>
    </citation>
    <scope>NUCLEOTIDE SEQUENCE [LARGE SCALE GENOMIC DNA]</scope>
</reference>
<keyword evidence="3 9" id="KW-0819">tRNA processing</keyword>
<feature type="domain" description="tRNA-specific 2-thiouridylase MnmA-like central" evidence="12">
    <location>
        <begin position="272"/>
        <end position="345"/>
    </location>
</feature>
<evidence type="ECO:0000256" key="10">
    <source>
        <dbReference type="SAM" id="MobiDB-lite"/>
    </source>
</evidence>
<proteinExistence type="inferred from homology"/>